<name>A0ABV6JYL2_9PROT</name>
<keyword evidence="8 10" id="KW-0717">Septation</keyword>
<dbReference type="PANTHER" id="PTHR11649">
    <property type="entry name" value="MSS1/TRME-RELATED GTP-BINDING PROTEIN"/>
    <property type="match status" value="1"/>
</dbReference>
<comment type="caution">
    <text evidence="13">The sequence shown here is derived from an EMBL/GenBank/DDBJ whole genome shotgun (WGS) entry which is preliminary data.</text>
</comment>
<evidence type="ECO:0000313" key="14">
    <source>
        <dbReference type="Proteomes" id="UP001589865"/>
    </source>
</evidence>
<dbReference type="SUPFAM" id="SSF52540">
    <property type="entry name" value="P-loop containing nucleoside triphosphate hydrolases"/>
    <property type="match status" value="1"/>
</dbReference>
<dbReference type="NCBIfam" id="TIGR03598">
    <property type="entry name" value="GTPase_YsxC"/>
    <property type="match status" value="1"/>
</dbReference>
<organism evidence="13 14">
    <name type="scientific">Roseomonas elaeocarpi</name>
    <dbReference type="NCBI Taxonomy" id="907779"/>
    <lineage>
        <taxon>Bacteria</taxon>
        <taxon>Pseudomonadati</taxon>
        <taxon>Pseudomonadota</taxon>
        <taxon>Alphaproteobacteria</taxon>
        <taxon>Acetobacterales</taxon>
        <taxon>Roseomonadaceae</taxon>
        <taxon>Roseomonas</taxon>
    </lineage>
</organism>
<keyword evidence="14" id="KW-1185">Reference proteome</keyword>
<evidence type="ECO:0000256" key="6">
    <source>
        <dbReference type="ARBA" id="ARBA00022842"/>
    </source>
</evidence>
<keyword evidence="7 10" id="KW-0342">GTP-binding</keyword>
<dbReference type="Pfam" id="PF01926">
    <property type="entry name" value="MMR_HSR1"/>
    <property type="match status" value="1"/>
</dbReference>
<keyword evidence="4" id="KW-0479">Metal-binding</keyword>
<accession>A0ABV6JYL2</accession>
<keyword evidence="5 10" id="KW-0547">Nucleotide-binding</keyword>
<gene>
    <name evidence="13" type="primary">yihA</name>
    <name evidence="10" type="synonym">engB</name>
    <name evidence="13" type="ORF">ACFFGY_14240</name>
</gene>
<evidence type="ECO:0000259" key="12">
    <source>
        <dbReference type="PROSITE" id="PS51706"/>
    </source>
</evidence>
<dbReference type="EMBL" id="JBHLUN010000009">
    <property type="protein sequence ID" value="MFC0409411.1"/>
    <property type="molecule type" value="Genomic_DNA"/>
</dbReference>
<evidence type="ECO:0000313" key="13">
    <source>
        <dbReference type="EMBL" id="MFC0409411.1"/>
    </source>
</evidence>
<evidence type="ECO:0000256" key="8">
    <source>
        <dbReference type="ARBA" id="ARBA00023210"/>
    </source>
</evidence>
<dbReference type="Gene3D" id="3.40.50.300">
    <property type="entry name" value="P-loop containing nucleotide triphosphate hydrolases"/>
    <property type="match status" value="1"/>
</dbReference>
<evidence type="ECO:0000256" key="7">
    <source>
        <dbReference type="ARBA" id="ARBA00023134"/>
    </source>
</evidence>
<dbReference type="CDD" id="cd01876">
    <property type="entry name" value="YihA_EngB"/>
    <property type="match status" value="1"/>
</dbReference>
<evidence type="ECO:0000256" key="4">
    <source>
        <dbReference type="ARBA" id="ARBA00022723"/>
    </source>
</evidence>
<dbReference type="InterPro" id="IPR019987">
    <property type="entry name" value="GTP-bd_ribosome_bio_YsxC"/>
</dbReference>
<comment type="similarity">
    <text evidence="2 10">Belongs to the TRAFAC class TrmE-Era-EngA-EngB-Septin-like GTPase superfamily. EngB GTPase family.</text>
</comment>
<keyword evidence="6" id="KW-0460">Magnesium</keyword>
<feature type="region of interest" description="Disordered" evidence="11">
    <location>
        <begin position="1"/>
        <end position="50"/>
    </location>
</feature>
<comment type="cofactor">
    <cofactor evidence="1">
        <name>Mg(2+)</name>
        <dbReference type="ChEBI" id="CHEBI:18420"/>
    </cofactor>
</comment>
<dbReference type="PROSITE" id="PS51706">
    <property type="entry name" value="G_ENGB"/>
    <property type="match status" value="1"/>
</dbReference>
<evidence type="ECO:0000256" key="1">
    <source>
        <dbReference type="ARBA" id="ARBA00001946"/>
    </source>
</evidence>
<keyword evidence="9 10" id="KW-0131">Cell cycle</keyword>
<dbReference type="InterPro" id="IPR006073">
    <property type="entry name" value="GTP-bd"/>
</dbReference>
<evidence type="ECO:0000256" key="9">
    <source>
        <dbReference type="ARBA" id="ARBA00023306"/>
    </source>
</evidence>
<proteinExistence type="inferred from homology"/>
<evidence type="ECO:0000256" key="3">
    <source>
        <dbReference type="ARBA" id="ARBA00022618"/>
    </source>
</evidence>
<evidence type="ECO:0000256" key="10">
    <source>
        <dbReference type="HAMAP-Rule" id="MF_00321"/>
    </source>
</evidence>
<feature type="compositionally biased region" description="Pro residues" evidence="11">
    <location>
        <begin position="21"/>
        <end position="45"/>
    </location>
</feature>
<dbReference type="InterPro" id="IPR030393">
    <property type="entry name" value="G_ENGB_dom"/>
</dbReference>
<dbReference type="PANTHER" id="PTHR11649:SF13">
    <property type="entry name" value="ENGB-TYPE G DOMAIN-CONTAINING PROTEIN"/>
    <property type="match status" value="1"/>
</dbReference>
<feature type="domain" description="EngB-type G" evidence="12">
    <location>
        <begin position="88"/>
        <end position="267"/>
    </location>
</feature>
<dbReference type="RefSeq" id="WP_377045155.1">
    <property type="nucleotide sequence ID" value="NZ_JBHLUN010000009.1"/>
</dbReference>
<evidence type="ECO:0000256" key="5">
    <source>
        <dbReference type="ARBA" id="ARBA00022741"/>
    </source>
</evidence>
<evidence type="ECO:0000256" key="11">
    <source>
        <dbReference type="SAM" id="MobiDB-lite"/>
    </source>
</evidence>
<dbReference type="Proteomes" id="UP001589865">
    <property type="component" value="Unassembled WGS sequence"/>
</dbReference>
<sequence length="276" mass="29747">MASSGAATWAEDDADDMATPPAKPAPRPAPPPRPAPVVEAPPPAPELLGGPADAAERRAWLEAGRLLFARPCRFTYASQRIDQLPAFTLPEVAFCGRSNVGKSSLVNALTGQKTLARVSNTPGRTKQLNFFELGEEGRGRLTLVDMPGYGYAQAAKQVKEDWQGLMFDYLRGRPNLMRVVLMLDARIETKASDLAAMDLLGEAAVPFQIVLTKADSAKPYWLRKRQEEVAGFVRERAAAHPVVVTTSSEDGTGIEELRAELAALAAPDPRLTGTEA</sequence>
<protein>
    <recommendedName>
        <fullName evidence="10">Probable GTP-binding protein EngB</fullName>
    </recommendedName>
</protein>
<dbReference type="InterPro" id="IPR027417">
    <property type="entry name" value="P-loop_NTPase"/>
</dbReference>
<reference evidence="13 14" key="1">
    <citation type="submission" date="2024-09" db="EMBL/GenBank/DDBJ databases">
        <authorList>
            <person name="Sun Q."/>
            <person name="Mori K."/>
        </authorList>
    </citation>
    <scope>NUCLEOTIDE SEQUENCE [LARGE SCALE GENOMIC DNA]</scope>
    <source>
        <strain evidence="13 14">TBRC 5777</strain>
    </source>
</reference>
<dbReference type="HAMAP" id="MF_00321">
    <property type="entry name" value="GTPase_EngB"/>
    <property type="match status" value="1"/>
</dbReference>
<evidence type="ECO:0000256" key="2">
    <source>
        <dbReference type="ARBA" id="ARBA00009638"/>
    </source>
</evidence>
<keyword evidence="3 10" id="KW-0132">Cell division</keyword>
<comment type="function">
    <text evidence="10">Necessary for normal cell division and for the maintenance of normal septation.</text>
</comment>